<dbReference type="RefSeq" id="WP_099790164.1">
    <property type="nucleotide sequence ID" value="NZ_JBHLYV010000012.1"/>
</dbReference>
<dbReference type="OrthoDB" id="5749006at2"/>
<evidence type="ECO:0000256" key="1">
    <source>
        <dbReference type="SAM" id="Phobius"/>
    </source>
</evidence>
<proteinExistence type="predicted"/>
<protein>
    <submittedName>
        <fullName evidence="3">AsmA family protein</fullName>
    </submittedName>
</protein>
<keyword evidence="1" id="KW-0812">Transmembrane</keyword>
<reference evidence="3 4" key="1">
    <citation type="submission" date="2017-10" db="EMBL/GenBank/DDBJ databases">
        <title>Massilia psychrophilum sp. nov., a novel purple-pigmented bacterium isolated from Tianshan glacier, Xinjiang Municipality, China.</title>
        <authorList>
            <person name="Wang H."/>
        </authorList>
    </citation>
    <scope>NUCLEOTIDE SEQUENCE [LARGE SCALE GENOMIC DNA]</scope>
    <source>
        <strain evidence="3 4">JCM 30074</strain>
    </source>
</reference>
<feature type="transmembrane region" description="Helical" evidence="1">
    <location>
        <begin position="23"/>
        <end position="45"/>
    </location>
</feature>
<keyword evidence="1" id="KW-1133">Transmembrane helix</keyword>
<evidence type="ECO:0000259" key="2">
    <source>
        <dbReference type="Pfam" id="PF05170"/>
    </source>
</evidence>
<dbReference type="GO" id="GO:0005886">
    <property type="term" value="C:plasma membrane"/>
    <property type="evidence" value="ECO:0007669"/>
    <property type="project" value="TreeGrafter"/>
</dbReference>
<dbReference type="InterPro" id="IPR007844">
    <property type="entry name" value="AsmA"/>
</dbReference>
<dbReference type="Proteomes" id="UP000230390">
    <property type="component" value="Unassembled WGS sequence"/>
</dbReference>
<dbReference type="GO" id="GO:0090313">
    <property type="term" value="P:regulation of protein targeting to membrane"/>
    <property type="evidence" value="ECO:0007669"/>
    <property type="project" value="TreeGrafter"/>
</dbReference>
<keyword evidence="1" id="KW-0472">Membrane</keyword>
<evidence type="ECO:0000313" key="3">
    <source>
        <dbReference type="EMBL" id="PIL43962.1"/>
    </source>
</evidence>
<feature type="domain" description="AsmA" evidence="2">
    <location>
        <begin position="23"/>
        <end position="571"/>
    </location>
</feature>
<keyword evidence="4" id="KW-1185">Reference proteome</keyword>
<dbReference type="InterPro" id="IPR052894">
    <property type="entry name" value="AsmA-related"/>
</dbReference>
<gene>
    <name evidence="3" type="ORF">CR105_16625</name>
</gene>
<organism evidence="3 4">
    <name type="scientific">Massilia eurypsychrophila</name>
    <dbReference type="NCBI Taxonomy" id="1485217"/>
    <lineage>
        <taxon>Bacteria</taxon>
        <taxon>Pseudomonadati</taxon>
        <taxon>Pseudomonadota</taxon>
        <taxon>Betaproteobacteria</taxon>
        <taxon>Burkholderiales</taxon>
        <taxon>Oxalobacteraceae</taxon>
        <taxon>Telluria group</taxon>
        <taxon>Massilia</taxon>
    </lineage>
</organism>
<name>A0A2G8TD60_9BURK</name>
<comment type="caution">
    <text evidence="3">The sequence shown here is derived from an EMBL/GenBank/DDBJ whole genome shotgun (WGS) entry which is preliminary data.</text>
</comment>
<sequence>MPDRQEPSSVPPASRATSRTTKIVLTVLGLLVAIPAIALVILLNYDWNKARPWLNAKASDAIGRPFAINGDLTLEWEKPAARIAGHETSWRDHIPWPHLIANDVHVSNPAGLPARDTASVSQLSFSLNPFSLLHKTIAIPTLRFETPKIDLLRNADGTNNWTFQRDEKKSEWKLDLERVVFTKGVVHLADAVEKADVTADVDTISDKTYGISWKLRGTYHGAPVTGGGKAGAVLSLKESSVPYPIQADFRAGPNRVSAEGTITRPSKLAAIDLKLKLAGPSMARLYDFTGVLLPETPAFSTEGRLIGTLDAKSSRWTYDKFKGKVGSSDLGGRLEYQTGKPRGMLTGNVVSQQLNFADLGPLIGADSNASKTARGVAPVQPAGKVLPVETFRTERWKTVDADVKYSAQRIVRDKQLPISKLSTHLVMKAGVLTLNPLNFTIAGGNMVSNIRLDGSGRDGKDAIKATAKVTARHLKIKELFPTIEKMQATVGEINGDAQLSATGNSVATLLASSNGEIKTLINQGSVSKLLLETMGLNVGNIVLTKLFGDKPVQLNCMATNFAVTNGVMQTRVFVIDTDEAVITADGSINLVNEQLNLTMRPQTKSLRIFSLRSPLHLQGTFSKPDVSVDKGVLAMKAGGAIALATVAAPIAALLPLINTGPGQDSACGTLLAAARVKPVAPPPAARAPR</sequence>
<dbReference type="AlphaFoldDB" id="A0A2G8TD60"/>
<evidence type="ECO:0000313" key="4">
    <source>
        <dbReference type="Proteomes" id="UP000230390"/>
    </source>
</evidence>
<accession>A0A2G8TD60</accession>
<dbReference type="PANTHER" id="PTHR30441:SF9">
    <property type="entry name" value="ASMA FAMILY PROTEIN YHJG"/>
    <property type="match status" value="1"/>
</dbReference>
<dbReference type="EMBL" id="PDOC01000010">
    <property type="protein sequence ID" value="PIL43962.1"/>
    <property type="molecule type" value="Genomic_DNA"/>
</dbReference>
<dbReference type="PANTHER" id="PTHR30441">
    <property type="entry name" value="DUF748 DOMAIN-CONTAINING PROTEIN"/>
    <property type="match status" value="1"/>
</dbReference>
<dbReference type="Pfam" id="PF05170">
    <property type="entry name" value="AsmA"/>
    <property type="match status" value="1"/>
</dbReference>